<evidence type="ECO:0000313" key="3">
    <source>
        <dbReference type="Proteomes" id="UP001165090"/>
    </source>
</evidence>
<reference evidence="2 3" key="1">
    <citation type="journal article" date="2023" name="IScience">
        <title>Expanded male sex-determining region conserved during the evolution of homothallism in the green alga Volvox.</title>
        <authorList>
            <person name="Yamamoto K."/>
            <person name="Matsuzaki R."/>
            <person name="Mahakham W."/>
            <person name="Heman W."/>
            <person name="Sekimoto H."/>
            <person name="Kawachi M."/>
            <person name="Minakuchi Y."/>
            <person name="Toyoda A."/>
            <person name="Nozaki H."/>
        </authorList>
    </citation>
    <scope>NUCLEOTIDE SEQUENCE [LARGE SCALE GENOMIC DNA]</scope>
    <source>
        <strain evidence="2 3">NIES-4468</strain>
    </source>
</reference>
<protein>
    <submittedName>
        <fullName evidence="2">Uncharacterized protein</fullName>
    </submittedName>
</protein>
<evidence type="ECO:0000256" key="1">
    <source>
        <dbReference type="SAM" id="MobiDB-lite"/>
    </source>
</evidence>
<comment type="caution">
    <text evidence="2">The sequence shown here is derived from an EMBL/GenBank/DDBJ whole genome shotgun (WGS) entry which is preliminary data.</text>
</comment>
<name>A0ABQ5S3Y8_9CHLO</name>
<dbReference type="Proteomes" id="UP001165090">
    <property type="component" value="Unassembled WGS sequence"/>
</dbReference>
<feature type="region of interest" description="Disordered" evidence="1">
    <location>
        <begin position="1"/>
        <end position="54"/>
    </location>
</feature>
<organism evidence="2 3">
    <name type="scientific">Volvox africanus</name>
    <dbReference type="NCBI Taxonomy" id="51714"/>
    <lineage>
        <taxon>Eukaryota</taxon>
        <taxon>Viridiplantae</taxon>
        <taxon>Chlorophyta</taxon>
        <taxon>core chlorophytes</taxon>
        <taxon>Chlorophyceae</taxon>
        <taxon>CS clade</taxon>
        <taxon>Chlamydomonadales</taxon>
        <taxon>Volvocaceae</taxon>
        <taxon>Volvox</taxon>
    </lineage>
</organism>
<dbReference type="EMBL" id="BSDZ01000017">
    <property type="protein sequence ID" value="GLI64042.1"/>
    <property type="molecule type" value="Genomic_DNA"/>
</dbReference>
<feature type="compositionally biased region" description="Low complexity" evidence="1">
    <location>
        <begin position="24"/>
        <end position="42"/>
    </location>
</feature>
<gene>
    <name evidence="2" type="ORF">VaNZ11_007202</name>
</gene>
<accession>A0ABQ5S3Y8</accession>
<keyword evidence="3" id="KW-1185">Reference proteome</keyword>
<sequence>MAQSVSSPMCLDDACTGPNNGGLTSTDRTVSSSRSTPTEEPTAPGNQRTSLGAARPLCPANPCWALDMPMLISQSWNGATSSPQLVQVDQGPFGGYSWPRVVPPPQVFGIWKRCGIDC</sequence>
<evidence type="ECO:0000313" key="2">
    <source>
        <dbReference type="EMBL" id="GLI64042.1"/>
    </source>
</evidence>
<proteinExistence type="predicted"/>